<evidence type="ECO:0000256" key="6">
    <source>
        <dbReference type="SAM" id="Phobius"/>
    </source>
</evidence>
<organism evidence="7 8">
    <name type="scientific">Nocardia iowensis</name>
    <dbReference type="NCBI Taxonomy" id="204891"/>
    <lineage>
        <taxon>Bacteria</taxon>
        <taxon>Bacillati</taxon>
        <taxon>Actinomycetota</taxon>
        <taxon>Actinomycetes</taxon>
        <taxon>Mycobacteriales</taxon>
        <taxon>Nocardiaceae</taxon>
        <taxon>Nocardia</taxon>
    </lineage>
</organism>
<dbReference type="EMBL" id="CP078145">
    <property type="protein sequence ID" value="QXN90067.1"/>
    <property type="molecule type" value="Genomic_DNA"/>
</dbReference>
<feature type="transmembrane region" description="Helical" evidence="6">
    <location>
        <begin position="160"/>
        <end position="180"/>
    </location>
</feature>
<proteinExistence type="predicted"/>
<sequence>MVLPPRDFHSIGFYSIVTGLAVCWLIAYGLAIHRGFVDKRVGIPAAFVCANIAWEFMHSLVIQQDAELRPFYLAWALVDILILYQVLKWGNRDFPSMSRRAFRGMVAAIIAYAAALTLLMTYEFKDPIGLYDGAGLNILLSTSFILMLRSRGSSAGQSMYIALFKWAGTALGALNTIIVFPERRLLLFLFATVSILDFCYMTMLYRQIRREGANPWQFNRPPVPDTPVRKPVRPAVVPAG</sequence>
<dbReference type="PANTHER" id="PTHR42038">
    <property type="match status" value="1"/>
</dbReference>
<accession>A0ABX8RKB0</accession>
<protein>
    <submittedName>
        <fullName evidence="7">Uncharacterized protein</fullName>
    </submittedName>
</protein>
<dbReference type="InterPro" id="IPR039020">
    <property type="entry name" value="PaxB-like"/>
</dbReference>
<dbReference type="RefSeq" id="WP_218470939.1">
    <property type="nucleotide sequence ID" value="NZ_BAABJN010000006.1"/>
</dbReference>
<evidence type="ECO:0000256" key="4">
    <source>
        <dbReference type="ARBA" id="ARBA00023136"/>
    </source>
</evidence>
<dbReference type="Proteomes" id="UP000694257">
    <property type="component" value="Chromosome"/>
</dbReference>
<keyword evidence="2 6" id="KW-0812">Transmembrane</keyword>
<keyword evidence="8" id="KW-1185">Reference proteome</keyword>
<evidence type="ECO:0000313" key="7">
    <source>
        <dbReference type="EMBL" id="QXN90067.1"/>
    </source>
</evidence>
<keyword evidence="4 6" id="KW-0472">Membrane</keyword>
<reference evidence="7 8" key="1">
    <citation type="submission" date="2021-07" db="EMBL/GenBank/DDBJ databases">
        <title>Whole Genome Sequence of Nocardia Iowensis.</title>
        <authorList>
            <person name="Lamm A."/>
            <person name="Collins-Fairclough A.M."/>
            <person name="Bunk B."/>
            <person name="Sproer C."/>
        </authorList>
    </citation>
    <scope>NUCLEOTIDE SEQUENCE [LARGE SCALE GENOMIC DNA]</scope>
    <source>
        <strain evidence="7 8">NRRL 5646</strain>
    </source>
</reference>
<feature type="transmembrane region" description="Helical" evidence="6">
    <location>
        <begin position="72"/>
        <end position="90"/>
    </location>
</feature>
<evidence type="ECO:0000256" key="1">
    <source>
        <dbReference type="ARBA" id="ARBA00004141"/>
    </source>
</evidence>
<evidence type="ECO:0000256" key="5">
    <source>
        <dbReference type="SAM" id="MobiDB-lite"/>
    </source>
</evidence>
<feature type="transmembrane region" description="Helical" evidence="6">
    <location>
        <begin position="12"/>
        <end position="31"/>
    </location>
</feature>
<feature type="region of interest" description="Disordered" evidence="5">
    <location>
        <begin position="219"/>
        <end position="240"/>
    </location>
</feature>
<feature type="transmembrane region" description="Helical" evidence="6">
    <location>
        <begin position="102"/>
        <end position="122"/>
    </location>
</feature>
<dbReference type="PANTHER" id="PTHR42038:SF2">
    <property type="entry name" value="TERPENE CYCLASE AUSL"/>
    <property type="match status" value="1"/>
</dbReference>
<feature type="transmembrane region" description="Helical" evidence="6">
    <location>
        <begin position="186"/>
        <end position="205"/>
    </location>
</feature>
<name>A0ABX8RKB0_NOCIO</name>
<feature type="transmembrane region" description="Helical" evidence="6">
    <location>
        <begin position="128"/>
        <end position="148"/>
    </location>
</feature>
<keyword evidence="3 6" id="KW-1133">Transmembrane helix</keyword>
<comment type="subcellular location">
    <subcellularLocation>
        <location evidence="1">Membrane</location>
        <topology evidence="1">Multi-pass membrane protein</topology>
    </subcellularLocation>
</comment>
<feature type="transmembrane region" description="Helical" evidence="6">
    <location>
        <begin position="43"/>
        <end position="60"/>
    </location>
</feature>
<evidence type="ECO:0000313" key="8">
    <source>
        <dbReference type="Proteomes" id="UP000694257"/>
    </source>
</evidence>
<evidence type="ECO:0000256" key="3">
    <source>
        <dbReference type="ARBA" id="ARBA00022989"/>
    </source>
</evidence>
<dbReference type="Pfam" id="PF25129">
    <property type="entry name" value="Pyr4-TMTC"/>
    <property type="match status" value="1"/>
</dbReference>
<gene>
    <name evidence="7" type="ORF">KV110_32240</name>
</gene>
<evidence type="ECO:0000256" key="2">
    <source>
        <dbReference type="ARBA" id="ARBA00022692"/>
    </source>
</evidence>